<evidence type="ECO:0000256" key="7">
    <source>
        <dbReference type="ARBA" id="ARBA00025067"/>
    </source>
</evidence>
<dbReference type="SUPFAM" id="SSF53597">
    <property type="entry name" value="Dihydrofolate reductase-like"/>
    <property type="match status" value="1"/>
</dbReference>
<dbReference type="PANTHER" id="PTHR48069:SF3">
    <property type="entry name" value="DIHYDROFOLATE REDUCTASE"/>
    <property type="match status" value="1"/>
</dbReference>
<evidence type="ECO:0000256" key="3">
    <source>
        <dbReference type="ARBA" id="ARBA00012856"/>
    </source>
</evidence>
<dbReference type="CDD" id="cd00209">
    <property type="entry name" value="DHFR"/>
    <property type="match status" value="1"/>
</dbReference>
<comment type="caution">
    <text evidence="11">The sequence shown here is derived from an EMBL/GenBank/DDBJ whole genome shotgun (WGS) entry which is preliminary data.</text>
</comment>
<evidence type="ECO:0000256" key="6">
    <source>
        <dbReference type="ARBA" id="ARBA00023002"/>
    </source>
</evidence>
<dbReference type="PROSITE" id="PS00075">
    <property type="entry name" value="DHFR_1"/>
    <property type="match status" value="1"/>
</dbReference>
<comment type="catalytic activity">
    <reaction evidence="8">
        <text>(6S)-5,6,7,8-tetrahydrofolate + NADP(+) = 7,8-dihydrofolate + NADPH + H(+)</text>
        <dbReference type="Rhea" id="RHEA:15009"/>
        <dbReference type="ChEBI" id="CHEBI:15378"/>
        <dbReference type="ChEBI" id="CHEBI:57451"/>
        <dbReference type="ChEBI" id="CHEBI:57453"/>
        <dbReference type="ChEBI" id="CHEBI:57783"/>
        <dbReference type="ChEBI" id="CHEBI:58349"/>
        <dbReference type="EC" id="1.5.1.3"/>
    </reaction>
</comment>
<evidence type="ECO:0000256" key="9">
    <source>
        <dbReference type="RuleBase" id="RU004474"/>
    </source>
</evidence>
<keyword evidence="5 8" id="KW-0521">NADP</keyword>
<evidence type="ECO:0000256" key="5">
    <source>
        <dbReference type="ARBA" id="ARBA00022857"/>
    </source>
</evidence>
<reference evidence="12" key="1">
    <citation type="journal article" date="2019" name="Int. J. Syst. Evol. Microbiol.">
        <title>The Global Catalogue of Microorganisms (GCM) 10K type strain sequencing project: providing services to taxonomists for standard genome sequencing and annotation.</title>
        <authorList>
            <consortium name="The Broad Institute Genomics Platform"/>
            <consortium name="The Broad Institute Genome Sequencing Center for Infectious Disease"/>
            <person name="Wu L."/>
            <person name="Ma J."/>
        </authorList>
    </citation>
    <scope>NUCLEOTIDE SEQUENCE [LARGE SCALE GENOMIC DNA]</scope>
    <source>
        <strain evidence="12">KCTC 42805</strain>
    </source>
</reference>
<keyword evidence="12" id="KW-1185">Reference proteome</keyword>
<keyword evidence="4 8" id="KW-0554">One-carbon metabolism</keyword>
<keyword evidence="6 8" id="KW-0560">Oxidoreductase</keyword>
<dbReference type="PANTHER" id="PTHR48069">
    <property type="entry name" value="DIHYDROFOLATE REDUCTASE"/>
    <property type="match status" value="1"/>
</dbReference>
<dbReference type="InterPro" id="IPR024072">
    <property type="entry name" value="DHFR-like_dom_sf"/>
</dbReference>
<dbReference type="PIRSF" id="PIRSF000194">
    <property type="entry name" value="DHFR"/>
    <property type="match status" value="1"/>
</dbReference>
<proteinExistence type="inferred from homology"/>
<dbReference type="EC" id="1.5.1.3" evidence="3 8"/>
<dbReference type="RefSeq" id="WP_381527868.1">
    <property type="nucleotide sequence ID" value="NZ_JBHULN010000026.1"/>
</dbReference>
<name>A0ABW5MCU3_9BACT</name>
<dbReference type="Pfam" id="PF00186">
    <property type="entry name" value="DHFR_1"/>
    <property type="match status" value="1"/>
</dbReference>
<comment type="pathway">
    <text evidence="1 8">Cofactor biosynthesis; tetrahydrofolate biosynthesis; 5,6,7,8-tetrahydrofolate from 7,8-dihydrofolate: step 1/1.</text>
</comment>
<comment type="function">
    <text evidence="7 8">Key enzyme in folate metabolism. Catalyzes an essential reaction for de novo glycine and purine synthesis, and for DNA precursor synthesis.</text>
</comment>
<dbReference type="PRINTS" id="PR00070">
    <property type="entry name" value="DHFR"/>
</dbReference>
<evidence type="ECO:0000313" key="12">
    <source>
        <dbReference type="Proteomes" id="UP001597469"/>
    </source>
</evidence>
<protein>
    <recommendedName>
        <fullName evidence="3 8">Dihydrofolate reductase</fullName>
        <ecNumber evidence="3 8">1.5.1.3</ecNumber>
    </recommendedName>
</protein>
<accession>A0ABW5MCU3</accession>
<organism evidence="11 12">
    <name type="scientific">Spirosoma soli</name>
    <dbReference type="NCBI Taxonomy" id="1770529"/>
    <lineage>
        <taxon>Bacteria</taxon>
        <taxon>Pseudomonadati</taxon>
        <taxon>Bacteroidota</taxon>
        <taxon>Cytophagia</taxon>
        <taxon>Cytophagales</taxon>
        <taxon>Cytophagaceae</taxon>
        <taxon>Spirosoma</taxon>
    </lineage>
</organism>
<feature type="domain" description="DHFR" evidence="10">
    <location>
        <begin position="2"/>
        <end position="162"/>
    </location>
</feature>
<evidence type="ECO:0000259" key="10">
    <source>
        <dbReference type="PROSITE" id="PS51330"/>
    </source>
</evidence>
<dbReference type="InterPro" id="IPR017925">
    <property type="entry name" value="DHFR_CS"/>
</dbReference>
<evidence type="ECO:0000256" key="8">
    <source>
        <dbReference type="PIRNR" id="PIRNR000194"/>
    </source>
</evidence>
<sequence length="166" mass="18903">MKISLISAVAQNRVIGRNNDLPWHLPDDFAFFKRKTSHHPIIMGRKSLESLGKPLPNRTNIVITRNQDLSHQGVTVVHTLDDAITAAKAVNQKEIFVIGGAEIYALALPIATTMYLTEIHKPYDGDSYFPEFNKEDWQEVSRQTHSADERHEVAFDFVEYERKSGQ</sequence>
<dbReference type="InterPro" id="IPR001796">
    <property type="entry name" value="DHFR_dom"/>
</dbReference>
<evidence type="ECO:0000256" key="1">
    <source>
        <dbReference type="ARBA" id="ARBA00004903"/>
    </source>
</evidence>
<dbReference type="Gene3D" id="3.40.430.10">
    <property type="entry name" value="Dihydrofolate Reductase, subunit A"/>
    <property type="match status" value="1"/>
</dbReference>
<dbReference type="InterPro" id="IPR012259">
    <property type="entry name" value="DHFR"/>
</dbReference>
<dbReference type="Proteomes" id="UP001597469">
    <property type="component" value="Unassembled WGS sequence"/>
</dbReference>
<gene>
    <name evidence="11" type="ORF">ACFSUS_26970</name>
</gene>
<evidence type="ECO:0000256" key="4">
    <source>
        <dbReference type="ARBA" id="ARBA00022563"/>
    </source>
</evidence>
<evidence type="ECO:0000256" key="2">
    <source>
        <dbReference type="ARBA" id="ARBA00009539"/>
    </source>
</evidence>
<dbReference type="GO" id="GO:0004146">
    <property type="term" value="F:dihydrofolate reductase activity"/>
    <property type="evidence" value="ECO:0007669"/>
    <property type="project" value="UniProtKB-EC"/>
</dbReference>
<evidence type="ECO:0000313" key="11">
    <source>
        <dbReference type="EMBL" id="MFD2574306.1"/>
    </source>
</evidence>
<dbReference type="EMBL" id="JBHULN010000026">
    <property type="protein sequence ID" value="MFD2574306.1"/>
    <property type="molecule type" value="Genomic_DNA"/>
</dbReference>
<comment type="similarity">
    <text evidence="2 8 9">Belongs to the dihydrofolate reductase family.</text>
</comment>
<dbReference type="PROSITE" id="PS51330">
    <property type="entry name" value="DHFR_2"/>
    <property type="match status" value="1"/>
</dbReference>